<keyword evidence="1" id="KW-0812">Transmembrane</keyword>
<dbReference type="EMBL" id="JBHTMY010000003">
    <property type="protein sequence ID" value="MFD1316670.1"/>
    <property type="molecule type" value="Genomic_DNA"/>
</dbReference>
<feature type="transmembrane region" description="Helical" evidence="1">
    <location>
        <begin position="67"/>
        <end position="88"/>
    </location>
</feature>
<feature type="transmembrane region" description="Helical" evidence="1">
    <location>
        <begin position="12"/>
        <end position="31"/>
    </location>
</feature>
<keyword evidence="3" id="KW-1185">Reference proteome</keyword>
<proteinExistence type="predicted"/>
<dbReference type="RefSeq" id="WP_377179872.1">
    <property type="nucleotide sequence ID" value="NZ_JBHTMY010000003.1"/>
</dbReference>
<reference evidence="3" key="1">
    <citation type="journal article" date="2019" name="Int. J. Syst. Evol. Microbiol.">
        <title>The Global Catalogue of Microorganisms (GCM) 10K type strain sequencing project: providing services to taxonomists for standard genome sequencing and annotation.</title>
        <authorList>
            <consortium name="The Broad Institute Genomics Platform"/>
            <consortium name="The Broad Institute Genome Sequencing Center for Infectious Disease"/>
            <person name="Wu L."/>
            <person name="Ma J."/>
        </authorList>
    </citation>
    <scope>NUCLEOTIDE SEQUENCE [LARGE SCALE GENOMIC DNA]</scope>
    <source>
        <strain evidence="3">CCUG 61485</strain>
    </source>
</reference>
<keyword evidence="1" id="KW-1133">Transmembrane helix</keyword>
<dbReference type="Proteomes" id="UP001597201">
    <property type="component" value="Unassembled WGS sequence"/>
</dbReference>
<feature type="transmembrane region" description="Helical" evidence="1">
    <location>
        <begin position="43"/>
        <end position="61"/>
    </location>
</feature>
<accession>A0ABW3Y5I3</accession>
<evidence type="ECO:0000256" key="1">
    <source>
        <dbReference type="SAM" id="Phobius"/>
    </source>
</evidence>
<organism evidence="2 3">
    <name type="scientific">Namhaeicola litoreus</name>
    <dbReference type="NCBI Taxonomy" id="1052145"/>
    <lineage>
        <taxon>Bacteria</taxon>
        <taxon>Pseudomonadati</taxon>
        <taxon>Bacteroidota</taxon>
        <taxon>Flavobacteriia</taxon>
        <taxon>Flavobacteriales</taxon>
        <taxon>Flavobacteriaceae</taxon>
        <taxon>Namhaeicola</taxon>
    </lineage>
</organism>
<evidence type="ECO:0000313" key="3">
    <source>
        <dbReference type="Proteomes" id="UP001597201"/>
    </source>
</evidence>
<evidence type="ECO:0000313" key="2">
    <source>
        <dbReference type="EMBL" id="MFD1316670.1"/>
    </source>
</evidence>
<name>A0ABW3Y5I3_9FLAO</name>
<protein>
    <submittedName>
        <fullName evidence="2">DUF4870 domain-containing protein</fullName>
    </submittedName>
</protein>
<gene>
    <name evidence="2" type="ORF">ACFQ39_13675</name>
</gene>
<keyword evidence="1" id="KW-0472">Membrane</keyword>
<sequence length="110" mass="12277">MEVENTIQEGKTIAIISYITLIGTVIAYVMNQNKKNSFAAFHIRQALGLVLLAFALNLVSTMVDISLFYKIVAPAVFVLWLLGLVYAVQGKEKTIPLLGEQFQIWFKNLG</sequence>
<comment type="caution">
    <text evidence="2">The sequence shown here is derived from an EMBL/GenBank/DDBJ whole genome shotgun (WGS) entry which is preliminary data.</text>
</comment>